<dbReference type="Proteomes" id="UP000005239">
    <property type="component" value="Unassembled WGS sequence"/>
</dbReference>
<dbReference type="AlphaFoldDB" id="A0A2A6CWV1"/>
<proteinExistence type="predicted"/>
<protein>
    <submittedName>
        <fullName evidence="1">Uncharacterized protein</fullName>
    </submittedName>
</protein>
<gene>
    <name evidence="1" type="primary">WBGene00282523</name>
</gene>
<organism evidence="1 2">
    <name type="scientific">Pristionchus pacificus</name>
    <name type="common">Parasitic nematode worm</name>
    <dbReference type="NCBI Taxonomy" id="54126"/>
    <lineage>
        <taxon>Eukaryota</taxon>
        <taxon>Metazoa</taxon>
        <taxon>Ecdysozoa</taxon>
        <taxon>Nematoda</taxon>
        <taxon>Chromadorea</taxon>
        <taxon>Rhabditida</taxon>
        <taxon>Rhabditina</taxon>
        <taxon>Diplogasteromorpha</taxon>
        <taxon>Diplogasteroidea</taxon>
        <taxon>Neodiplogasteridae</taxon>
        <taxon>Pristionchus</taxon>
    </lineage>
</organism>
<name>A0A2A6CWV1_PRIPA</name>
<evidence type="ECO:0000313" key="2">
    <source>
        <dbReference type="Proteomes" id="UP000005239"/>
    </source>
</evidence>
<keyword evidence="2" id="KW-1185">Reference proteome</keyword>
<accession>A0A8R1Z3Y2</accession>
<evidence type="ECO:0000313" key="1">
    <source>
        <dbReference type="EnsemblMetazoa" id="PPA44154.1"/>
    </source>
</evidence>
<reference evidence="2" key="1">
    <citation type="journal article" date="2008" name="Nat. Genet.">
        <title>The Pristionchus pacificus genome provides a unique perspective on nematode lifestyle and parasitism.</title>
        <authorList>
            <person name="Dieterich C."/>
            <person name="Clifton S.W."/>
            <person name="Schuster L.N."/>
            <person name="Chinwalla A."/>
            <person name="Delehaunty K."/>
            <person name="Dinkelacker I."/>
            <person name="Fulton L."/>
            <person name="Fulton R."/>
            <person name="Godfrey J."/>
            <person name="Minx P."/>
            <person name="Mitreva M."/>
            <person name="Roeseler W."/>
            <person name="Tian H."/>
            <person name="Witte H."/>
            <person name="Yang S.P."/>
            <person name="Wilson R.K."/>
            <person name="Sommer R.J."/>
        </authorList>
    </citation>
    <scope>NUCLEOTIDE SEQUENCE [LARGE SCALE GENOMIC DNA]</scope>
    <source>
        <strain evidence="2">PS312</strain>
    </source>
</reference>
<accession>A0A2A6CWV1</accession>
<dbReference type="EnsemblMetazoa" id="PPA44154.1">
    <property type="protein sequence ID" value="PPA44154.1"/>
    <property type="gene ID" value="WBGene00282523"/>
</dbReference>
<reference evidence="1" key="2">
    <citation type="submission" date="2022-06" db="UniProtKB">
        <authorList>
            <consortium name="EnsemblMetazoa"/>
        </authorList>
    </citation>
    <scope>IDENTIFICATION</scope>
    <source>
        <strain evidence="1">PS312</strain>
    </source>
</reference>
<sequence>MLLIPRQLRACPEGFLRVGAWCHAMVKSRNGFTFTKPHYGLGKTQKNSNSKHIEIHQKDTLETNRRSKTF</sequence>